<sequence>MQKIVLVLTLLVLGVSSSLGQEKYSMTIAFKGMKSDKGNLYIAIYNKEKDFLKRALKGAVVKIKDKEALVVFDHLLSGEYAVSAFHDENNNKKMDTKIFGIPKEPVGISNDAKGFMGPPKYRDAKFKLVKDVSLTIQLK</sequence>
<accession>A0A2H1E8J7</accession>
<dbReference type="Pfam" id="PF09912">
    <property type="entry name" value="DUF2141"/>
    <property type="match status" value="1"/>
</dbReference>
<proteinExistence type="predicted"/>
<organism evidence="1 2">
    <name type="scientific">Tenacibaculum maritimum NCIMB 2154</name>
    <dbReference type="NCBI Taxonomy" id="1349785"/>
    <lineage>
        <taxon>Bacteria</taxon>
        <taxon>Pseudomonadati</taxon>
        <taxon>Bacteroidota</taxon>
        <taxon>Flavobacteriia</taxon>
        <taxon>Flavobacteriales</taxon>
        <taxon>Flavobacteriaceae</taxon>
        <taxon>Tenacibaculum</taxon>
    </lineage>
</organism>
<keyword evidence="2" id="KW-1185">Reference proteome</keyword>
<dbReference type="STRING" id="1349785.GCA_000509405_01275"/>
<dbReference type="InterPro" id="IPR018673">
    <property type="entry name" value="DUF2141"/>
</dbReference>
<evidence type="ECO:0000313" key="2">
    <source>
        <dbReference type="Proteomes" id="UP000231564"/>
    </source>
</evidence>
<name>A0A2H1E8J7_9FLAO</name>
<dbReference type="GeneID" id="47722649"/>
<evidence type="ECO:0008006" key="3">
    <source>
        <dbReference type="Google" id="ProtNLM"/>
    </source>
</evidence>
<dbReference type="EMBL" id="LT634361">
    <property type="protein sequence ID" value="SFZ81398.1"/>
    <property type="molecule type" value="Genomic_DNA"/>
</dbReference>
<evidence type="ECO:0000313" key="1">
    <source>
        <dbReference type="EMBL" id="SFZ81398.1"/>
    </source>
</evidence>
<dbReference type="Proteomes" id="UP000231564">
    <property type="component" value="Chromosome MARIT"/>
</dbReference>
<gene>
    <name evidence="1" type="ORF">MARIT_1086</name>
</gene>
<dbReference type="RefSeq" id="WP_100210966.1">
    <property type="nucleotide sequence ID" value="NZ_CP138495.1"/>
</dbReference>
<dbReference type="KEGG" id="tmar:MARIT_1086"/>
<protein>
    <recommendedName>
        <fullName evidence="3">DUF2141 domain-containing protein</fullName>
    </recommendedName>
</protein>
<dbReference type="OrthoDB" id="9788332at2"/>
<reference evidence="1 2" key="1">
    <citation type="submission" date="2016-11" db="EMBL/GenBank/DDBJ databases">
        <authorList>
            <person name="Jaros S."/>
            <person name="Januszkiewicz K."/>
            <person name="Wedrychowicz H."/>
        </authorList>
    </citation>
    <scope>NUCLEOTIDE SEQUENCE [LARGE SCALE GENOMIC DNA]</scope>
    <source>
        <strain evidence="1">NCIMB 2154T</strain>
    </source>
</reference>
<dbReference type="AlphaFoldDB" id="A0A2H1E8J7"/>